<dbReference type="NCBIfam" id="TIGR01035">
    <property type="entry name" value="hemA"/>
    <property type="match status" value="1"/>
</dbReference>
<evidence type="ECO:0000256" key="3">
    <source>
        <dbReference type="ARBA" id="ARBA00012970"/>
    </source>
</evidence>
<dbReference type="EC" id="1.2.1.70" evidence="3 9"/>
<protein>
    <recommendedName>
        <fullName evidence="8 9">Glutamyl-tRNA reductase</fullName>
        <shortName evidence="9">GluTR</shortName>
        <ecNumber evidence="3 9">1.2.1.70</ecNumber>
    </recommendedName>
</protein>
<dbReference type="EMBL" id="DXAQ01000053">
    <property type="protein sequence ID" value="HIZ88992.1"/>
    <property type="molecule type" value="Genomic_DNA"/>
</dbReference>
<dbReference type="Pfam" id="PF00745">
    <property type="entry name" value="GlutR_dimer"/>
    <property type="match status" value="1"/>
</dbReference>
<dbReference type="SUPFAM" id="SSF51735">
    <property type="entry name" value="NAD(P)-binding Rossmann-fold domains"/>
    <property type="match status" value="1"/>
</dbReference>
<organism evidence="18 19">
    <name type="scientific">Candidatus Mucispirillum faecigallinarum</name>
    <dbReference type="NCBI Taxonomy" id="2838699"/>
    <lineage>
        <taxon>Bacteria</taxon>
        <taxon>Pseudomonadati</taxon>
        <taxon>Deferribacterota</taxon>
        <taxon>Deferribacteres</taxon>
        <taxon>Deferribacterales</taxon>
        <taxon>Mucispirillaceae</taxon>
        <taxon>Mucispirillum</taxon>
    </lineage>
</organism>
<dbReference type="InterPro" id="IPR006151">
    <property type="entry name" value="Shikm_DH/Glu-tRNA_Rdtase"/>
</dbReference>
<evidence type="ECO:0000256" key="12">
    <source>
        <dbReference type="PIRSR" id="PIRSR000445-3"/>
    </source>
</evidence>
<feature type="active site" description="Nucleophile" evidence="9 10">
    <location>
        <position position="49"/>
    </location>
</feature>
<evidence type="ECO:0000256" key="6">
    <source>
        <dbReference type="ARBA" id="ARBA00023244"/>
    </source>
</evidence>
<dbReference type="InterPro" id="IPR000343">
    <property type="entry name" value="4pyrrol_synth_GluRdtase"/>
</dbReference>
<sequence length="429" mass="48489">MLVVLGLNHNSAPVTVRERMAIKKDEMEALYKKFLAENSVQELFLVSTCNRVEYYFVIKNYLCDKCDIHSPLCDKCEILNIVSQNCQLAVEDLSKYTYFASGREAVTHLFAVASGLDSLVLGEPQIFGQIKDAFEISKENNGMGGFLNRLFEFTLKTAKKVRTITGISENPVSVSYAAVELAKKIFSDLSQAKAMVIGAGEMCELAARHLVGSNIGSMIVTNRTFEKAVKLAEEFSGDAVTFDRFAQKLPEVDIIISSTGSPDFVVTADMIAEAMKKRPSRPMFFIDIAVPRDIDPKGAEIENTYIYDIDDLKSVVEANKKEREKEAKKAWDIVNNASFAFDEQMESLKITPVIKNMRSYFEAKRNEELQKYCEKFKITDEKEIEHLNYLLTATLNKILHKPFMNLKEHATDNGKYSITEVMEIIFKNN</sequence>
<dbReference type="HAMAP" id="MF_00087">
    <property type="entry name" value="Glu_tRNA_reductase"/>
    <property type="match status" value="1"/>
</dbReference>
<accession>A0A9D2GS59</accession>
<comment type="domain">
    <text evidence="9">Possesses an unusual extended V-shaped dimeric structure with each monomer consisting of three distinct domains arranged along a curved 'spinal' alpha-helix. The N-terminal catalytic domain specifically recognizes the glutamate moiety of the substrate. The second domain is the NADPH-binding domain, and the third C-terminal domain is responsible for dimerization.</text>
</comment>
<name>A0A9D2GS59_9BACT</name>
<dbReference type="GO" id="GO:0019353">
    <property type="term" value="P:protoporphyrinogen IX biosynthetic process from glutamate"/>
    <property type="evidence" value="ECO:0007669"/>
    <property type="project" value="TreeGrafter"/>
</dbReference>
<dbReference type="CDD" id="cd05213">
    <property type="entry name" value="NAD_bind_Glutamyl_tRNA_reduct"/>
    <property type="match status" value="1"/>
</dbReference>
<comment type="similarity">
    <text evidence="2 9 14">Belongs to the glutamyl-tRNA reductase family.</text>
</comment>
<dbReference type="Pfam" id="PF05201">
    <property type="entry name" value="GlutR_N"/>
    <property type="match status" value="1"/>
</dbReference>
<dbReference type="InterPro" id="IPR015896">
    <property type="entry name" value="4pyrrol_synth_GluRdtase_dimer"/>
</dbReference>
<dbReference type="InterPro" id="IPR036453">
    <property type="entry name" value="GluRdtase_dimer_dom_sf"/>
</dbReference>
<reference evidence="18" key="2">
    <citation type="submission" date="2021-04" db="EMBL/GenBank/DDBJ databases">
        <authorList>
            <person name="Gilroy R."/>
        </authorList>
    </citation>
    <scope>NUCLEOTIDE SEQUENCE</scope>
    <source>
        <strain evidence="18">ChiW4-1371</strain>
    </source>
</reference>
<feature type="domain" description="Quinate/shikimate 5-dehydrogenase/glutamyl-tRNA reductase" evidence="16">
    <location>
        <begin position="180"/>
        <end position="315"/>
    </location>
</feature>
<evidence type="ECO:0000259" key="15">
    <source>
        <dbReference type="Pfam" id="PF00745"/>
    </source>
</evidence>
<dbReference type="InterPro" id="IPR036343">
    <property type="entry name" value="GluRdtase_N_sf"/>
</dbReference>
<dbReference type="PANTHER" id="PTHR43013:SF1">
    <property type="entry name" value="GLUTAMYL-TRNA REDUCTASE"/>
    <property type="match status" value="1"/>
</dbReference>
<comment type="subunit">
    <text evidence="9">Homodimer.</text>
</comment>
<feature type="binding site" evidence="9 12">
    <location>
        <begin position="198"/>
        <end position="203"/>
    </location>
    <ligand>
        <name>NADP(+)</name>
        <dbReference type="ChEBI" id="CHEBI:58349"/>
    </ligand>
</feature>
<feature type="binding site" evidence="9 11">
    <location>
        <position position="129"/>
    </location>
    <ligand>
        <name>substrate</name>
    </ligand>
</feature>
<feature type="binding site" evidence="9 11">
    <location>
        <position position="118"/>
    </location>
    <ligand>
        <name>substrate</name>
    </ligand>
</feature>
<dbReference type="GO" id="GO:0008883">
    <property type="term" value="F:glutamyl-tRNA reductase activity"/>
    <property type="evidence" value="ECO:0007669"/>
    <property type="project" value="UniProtKB-UniRule"/>
</dbReference>
<dbReference type="SUPFAM" id="SSF69075">
    <property type="entry name" value="Glutamyl tRNA-reductase dimerization domain"/>
    <property type="match status" value="1"/>
</dbReference>
<feature type="domain" description="Tetrapyrrole biosynthesis glutamyl-tRNA reductase dimerisation" evidence="15">
    <location>
        <begin position="329"/>
        <end position="427"/>
    </location>
</feature>
<keyword evidence="5 9" id="KW-0560">Oxidoreductase</keyword>
<evidence type="ECO:0000256" key="7">
    <source>
        <dbReference type="ARBA" id="ARBA00047464"/>
    </source>
</evidence>
<dbReference type="Gene3D" id="3.40.50.720">
    <property type="entry name" value="NAD(P)-binding Rossmann-like Domain"/>
    <property type="match status" value="1"/>
</dbReference>
<comment type="function">
    <text evidence="9">Catalyzes the NADPH-dependent reduction of glutamyl-tRNA(Glu) to glutamate 1-semialdehyde (GSA).</text>
</comment>
<evidence type="ECO:0000256" key="11">
    <source>
        <dbReference type="PIRSR" id="PIRSR000445-2"/>
    </source>
</evidence>
<dbReference type="Gene3D" id="3.30.460.30">
    <property type="entry name" value="Glutamyl-tRNA reductase, N-terminal domain"/>
    <property type="match status" value="1"/>
</dbReference>
<dbReference type="FunFam" id="3.30.460.30:FF:000001">
    <property type="entry name" value="Glutamyl-tRNA reductase"/>
    <property type="match status" value="1"/>
</dbReference>
<dbReference type="PIRSF" id="PIRSF000445">
    <property type="entry name" value="4pyrrol_synth_GluRdtase"/>
    <property type="match status" value="1"/>
</dbReference>
<evidence type="ECO:0000259" key="17">
    <source>
        <dbReference type="Pfam" id="PF05201"/>
    </source>
</evidence>
<comment type="catalytic activity">
    <reaction evidence="7 9 14">
        <text>(S)-4-amino-5-oxopentanoate + tRNA(Glu) + NADP(+) = L-glutamyl-tRNA(Glu) + NADPH + H(+)</text>
        <dbReference type="Rhea" id="RHEA:12344"/>
        <dbReference type="Rhea" id="RHEA-COMP:9663"/>
        <dbReference type="Rhea" id="RHEA-COMP:9680"/>
        <dbReference type="ChEBI" id="CHEBI:15378"/>
        <dbReference type="ChEBI" id="CHEBI:57501"/>
        <dbReference type="ChEBI" id="CHEBI:57783"/>
        <dbReference type="ChEBI" id="CHEBI:58349"/>
        <dbReference type="ChEBI" id="CHEBI:78442"/>
        <dbReference type="ChEBI" id="CHEBI:78520"/>
        <dbReference type="EC" id="1.2.1.70"/>
    </reaction>
</comment>
<evidence type="ECO:0000256" key="9">
    <source>
        <dbReference type="HAMAP-Rule" id="MF_00087"/>
    </source>
</evidence>
<feature type="domain" description="Glutamyl-tRNA reductase N-terminal" evidence="17">
    <location>
        <begin position="5"/>
        <end position="165"/>
    </location>
</feature>
<comment type="pathway">
    <text evidence="1 9 14">Porphyrin-containing compound metabolism; protoporphyrin-IX biosynthesis; 5-aminolevulinate from L-glutamyl-tRNA(Glu): step 1/2.</text>
</comment>
<reference evidence="18" key="1">
    <citation type="journal article" date="2021" name="PeerJ">
        <title>Extensive microbial diversity within the chicken gut microbiome revealed by metagenomics and culture.</title>
        <authorList>
            <person name="Gilroy R."/>
            <person name="Ravi A."/>
            <person name="Getino M."/>
            <person name="Pursley I."/>
            <person name="Horton D.L."/>
            <person name="Alikhan N.F."/>
            <person name="Baker D."/>
            <person name="Gharbi K."/>
            <person name="Hall N."/>
            <person name="Watson M."/>
            <person name="Adriaenssens E.M."/>
            <person name="Foster-Nyarko E."/>
            <person name="Jarju S."/>
            <person name="Secka A."/>
            <person name="Antonio M."/>
            <person name="Oren A."/>
            <person name="Chaudhuri R.R."/>
            <person name="La Ragione R."/>
            <person name="Hildebrand F."/>
            <person name="Pallen M.J."/>
        </authorList>
    </citation>
    <scope>NUCLEOTIDE SEQUENCE</scope>
    <source>
        <strain evidence="18">ChiW4-1371</strain>
    </source>
</reference>
<comment type="miscellaneous">
    <text evidence="9">During catalysis, the active site Cys acts as a nucleophile attacking the alpha-carbonyl group of tRNA-bound glutamate with the formation of a thioester intermediate between enzyme and glutamate, and the concomitant release of tRNA(Glu). The thioester intermediate is finally reduced by direct hydride transfer from NADPH, to form the product GSA.</text>
</comment>
<dbReference type="GO" id="GO:0050661">
    <property type="term" value="F:NADP binding"/>
    <property type="evidence" value="ECO:0007669"/>
    <property type="project" value="InterPro"/>
</dbReference>
<evidence type="ECO:0000256" key="2">
    <source>
        <dbReference type="ARBA" id="ARBA00005916"/>
    </source>
</evidence>
<dbReference type="PANTHER" id="PTHR43013">
    <property type="entry name" value="GLUTAMYL-TRNA REDUCTASE"/>
    <property type="match status" value="1"/>
</dbReference>
<evidence type="ECO:0000256" key="4">
    <source>
        <dbReference type="ARBA" id="ARBA00022857"/>
    </source>
</evidence>
<evidence type="ECO:0000256" key="13">
    <source>
        <dbReference type="PIRSR" id="PIRSR000445-4"/>
    </source>
</evidence>
<evidence type="ECO:0000313" key="18">
    <source>
        <dbReference type="EMBL" id="HIZ88992.1"/>
    </source>
</evidence>
<dbReference type="InterPro" id="IPR015895">
    <property type="entry name" value="4pyrrol_synth_GluRdtase_N"/>
</dbReference>
<evidence type="ECO:0000256" key="14">
    <source>
        <dbReference type="RuleBase" id="RU000584"/>
    </source>
</evidence>
<dbReference type="FunFam" id="3.40.50.720:FF:000031">
    <property type="entry name" value="Glutamyl-tRNA reductase"/>
    <property type="match status" value="1"/>
</dbReference>
<keyword evidence="6 9" id="KW-0627">Porphyrin biosynthesis</keyword>
<feature type="binding site" evidence="9 11">
    <location>
        <begin position="48"/>
        <end position="51"/>
    </location>
    <ligand>
        <name>substrate</name>
    </ligand>
</feature>
<dbReference type="SUPFAM" id="SSF69742">
    <property type="entry name" value="Glutamyl tRNA-reductase catalytic, N-terminal domain"/>
    <property type="match status" value="1"/>
</dbReference>
<comment type="caution">
    <text evidence="18">The sequence shown here is derived from an EMBL/GenBank/DDBJ whole genome shotgun (WGS) entry which is preliminary data.</text>
</comment>
<dbReference type="Proteomes" id="UP000824176">
    <property type="component" value="Unassembled WGS sequence"/>
</dbReference>
<dbReference type="AlphaFoldDB" id="A0A9D2GS59"/>
<evidence type="ECO:0000256" key="5">
    <source>
        <dbReference type="ARBA" id="ARBA00023002"/>
    </source>
</evidence>
<evidence type="ECO:0000256" key="1">
    <source>
        <dbReference type="ARBA" id="ARBA00005059"/>
    </source>
</evidence>
<feature type="binding site" evidence="9 11">
    <location>
        <begin position="123"/>
        <end position="125"/>
    </location>
    <ligand>
        <name>substrate</name>
    </ligand>
</feature>
<dbReference type="InterPro" id="IPR036291">
    <property type="entry name" value="NAD(P)-bd_dom_sf"/>
</dbReference>
<feature type="site" description="Important for activity" evidence="9 13">
    <location>
        <position position="108"/>
    </location>
</feature>
<evidence type="ECO:0000256" key="10">
    <source>
        <dbReference type="PIRSR" id="PIRSR000445-1"/>
    </source>
</evidence>
<evidence type="ECO:0000259" key="16">
    <source>
        <dbReference type="Pfam" id="PF01488"/>
    </source>
</evidence>
<evidence type="ECO:0000313" key="19">
    <source>
        <dbReference type="Proteomes" id="UP000824176"/>
    </source>
</evidence>
<proteinExistence type="inferred from homology"/>
<dbReference type="Pfam" id="PF01488">
    <property type="entry name" value="Shikimate_DH"/>
    <property type="match status" value="1"/>
</dbReference>
<keyword evidence="4 9" id="KW-0521">NADP</keyword>
<evidence type="ECO:0000256" key="8">
    <source>
        <dbReference type="ARBA" id="ARBA00068659"/>
    </source>
</evidence>
<gene>
    <name evidence="9 18" type="primary">hemA</name>
    <name evidence="18" type="ORF">H9804_03525</name>
</gene>